<dbReference type="Proteomes" id="UP000267517">
    <property type="component" value="Chromosome I"/>
</dbReference>
<organism evidence="1 2">
    <name type="scientific">Prevotella melaninogenica</name>
    <dbReference type="NCBI Taxonomy" id="28132"/>
    <lineage>
        <taxon>Bacteria</taxon>
        <taxon>Pseudomonadati</taxon>
        <taxon>Bacteroidota</taxon>
        <taxon>Bacteroidia</taxon>
        <taxon>Bacteroidales</taxon>
        <taxon>Prevotellaceae</taxon>
        <taxon>Prevotella</taxon>
    </lineage>
</organism>
<proteinExistence type="predicted"/>
<dbReference type="EMBL" id="AP018049">
    <property type="protein sequence ID" value="BBA29193.1"/>
    <property type="molecule type" value="Genomic_DNA"/>
</dbReference>
<accession>A0A250KMU7</accession>
<dbReference type="AlphaFoldDB" id="A0A250KMU7"/>
<sequence>MTNVNVQQKDLYGEGQISNEHIENNKAVRQMMIQRGIIPENLPPAEDVKKVERRLVSEEKKALINNRGKDTHKG</sequence>
<reference evidence="1 2" key="1">
    <citation type="submission" date="2017-05" db="EMBL/GenBank/DDBJ databases">
        <title>whole genome sequence of Prevotella melaninogenica GAI 07411.</title>
        <authorList>
            <person name="Kondo Y."/>
            <person name="Hoshino T."/>
        </authorList>
    </citation>
    <scope>NUCLEOTIDE SEQUENCE [LARGE SCALE GENOMIC DNA]</scope>
    <source>
        <strain evidence="1 2">GAI 07411</strain>
    </source>
</reference>
<gene>
    <name evidence="1" type="primary">dinD_1</name>
    <name evidence="1" type="ORF">PMEL1_01117</name>
</gene>
<evidence type="ECO:0000313" key="2">
    <source>
        <dbReference type="Proteomes" id="UP000267517"/>
    </source>
</evidence>
<evidence type="ECO:0000313" key="1">
    <source>
        <dbReference type="EMBL" id="BBA29193.1"/>
    </source>
</evidence>
<name>A0A250KMU7_9BACT</name>
<protein>
    <submittedName>
        <fullName evidence="1">DNA damage-inducible protein D</fullName>
    </submittedName>
</protein>